<feature type="compositionally biased region" description="Polar residues" evidence="1">
    <location>
        <begin position="311"/>
        <end position="324"/>
    </location>
</feature>
<organism evidence="2 3">
    <name type="scientific">Vavraia culicis (isolate floridensis)</name>
    <name type="common">Microsporidian parasite</name>
    <dbReference type="NCBI Taxonomy" id="948595"/>
    <lineage>
        <taxon>Eukaryota</taxon>
        <taxon>Fungi</taxon>
        <taxon>Fungi incertae sedis</taxon>
        <taxon>Microsporidia</taxon>
        <taxon>Pleistophoridae</taxon>
        <taxon>Vavraia</taxon>
    </lineage>
</organism>
<dbReference type="InterPro" id="IPR019400">
    <property type="entry name" value="Peptidase_C65_otubain"/>
</dbReference>
<dbReference type="InterPro" id="IPR042467">
    <property type="entry name" value="Peptidase_C65_otubain_sub2"/>
</dbReference>
<dbReference type="Proteomes" id="UP000011081">
    <property type="component" value="Unassembled WGS sequence"/>
</dbReference>
<dbReference type="InParanoid" id="L2GY76"/>
<dbReference type="RefSeq" id="XP_008073490.1">
    <property type="nucleotide sequence ID" value="XM_008075299.1"/>
</dbReference>
<evidence type="ECO:0000313" key="3">
    <source>
        <dbReference type="Proteomes" id="UP000011081"/>
    </source>
</evidence>
<dbReference type="HOGENOM" id="CLU_593395_0_0_1"/>
<reference evidence="3" key="1">
    <citation type="submission" date="2011-03" db="EMBL/GenBank/DDBJ databases">
        <title>The genome sequence of Vavraia culicis strain floridensis.</title>
        <authorList>
            <consortium name="The Broad Institute Genome Sequencing Platform"/>
            <person name="Cuomo C."/>
            <person name="Becnel J."/>
            <person name="Sanscrainte N."/>
            <person name="Young S.K."/>
            <person name="Zeng Q."/>
            <person name="Gargeya S."/>
            <person name="Fitzgerald M."/>
            <person name="Haas B."/>
            <person name="Abouelleil A."/>
            <person name="Alvarado L."/>
            <person name="Arachchi H.M."/>
            <person name="Berlin A."/>
            <person name="Chapman S.B."/>
            <person name="Gearin G."/>
            <person name="Goldberg J."/>
            <person name="Griggs A."/>
            <person name="Gujja S."/>
            <person name="Hansen M."/>
            <person name="Heiman D."/>
            <person name="Howarth C."/>
            <person name="Larimer J."/>
            <person name="Lui A."/>
            <person name="MacDonald P.J.P."/>
            <person name="McCowen C."/>
            <person name="Montmayeur A."/>
            <person name="Murphy C."/>
            <person name="Neiman D."/>
            <person name="Pearson M."/>
            <person name="Priest M."/>
            <person name="Roberts A."/>
            <person name="Saif S."/>
            <person name="Shea T."/>
            <person name="Sisk P."/>
            <person name="Stolte C."/>
            <person name="Sykes S."/>
            <person name="Wortman J."/>
            <person name="Nusbaum C."/>
            <person name="Birren B."/>
        </authorList>
    </citation>
    <scope>NUCLEOTIDE SEQUENCE [LARGE SCALE GENOMIC DNA]</scope>
    <source>
        <strain evidence="3">floridensis</strain>
    </source>
</reference>
<dbReference type="STRING" id="948595.L2GY76"/>
<feature type="region of interest" description="Disordered" evidence="1">
    <location>
        <begin position="311"/>
        <end position="336"/>
    </location>
</feature>
<keyword evidence="3" id="KW-1185">Reference proteome</keyword>
<sequence length="461" mass="51557">MIKPTNVSHTKPVQSHPLAEDTRFKKTFELIARNGYTQYSEVSRNGNCFYTSIIVSLLYGDDITVKNDFKALIVKGGVEEYVFEDFYDDFMGFMRERKIIRESGGLVDENGGSGDERCADERCGDGRCADERCADERCADERCADESGNDERKGKCGDNDGKKGKYGDNDERKGKYGDNDERKGKYGDNDGKKGIDGKSTEKCENGGKGDRMGCASDERSSKKQNMAGENINARRADEKRMNDRNMTNKSNGGVVEQKAEQMSSATNKQHINDMVMEQHDATTSDSLIGVNLQINSCNGASTTALLSDWSASTRSVNTDTNSPQAEARDDESKDQRDQFYQCSSADYFIDESVEIRDKDSMFEMIDLNSLTMFLKLLISTEMKLNEDLYAPFLAKPVGAYVSESVEPFYKDTEYVDIMAFSRMLGIKVLVYTIEGQCNEIGDGSVELGILHTFDHFEPLLK</sequence>
<dbReference type="VEuPathDB" id="MicrosporidiaDB:VCUG_00468"/>
<dbReference type="SUPFAM" id="SSF54001">
    <property type="entry name" value="Cysteine proteinases"/>
    <property type="match status" value="1"/>
</dbReference>
<dbReference type="OrthoDB" id="18915at2759"/>
<dbReference type="GeneID" id="19878355"/>
<evidence type="ECO:0000256" key="1">
    <source>
        <dbReference type="SAM" id="MobiDB-lite"/>
    </source>
</evidence>
<feature type="region of interest" description="Disordered" evidence="1">
    <location>
        <begin position="145"/>
        <end position="236"/>
    </location>
</feature>
<feature type="compositionally biased region" description="Basic and acidic residues" evidence="1">
    <location>
        <begin position="145"/>
        <end position="221"/>
    </location>
</feature>
<feature type="compositionally biased region" description="Basic and acidic residues" evidence="1">
    <location>
        <begin position="326"/>
        <end position="336"/>
    </location>
</feature>
<name>L2GY76_VAVCU</name>
<dbReference type="InterPro" id="IPR038765">
    <property type="entry name" value="Papain-like_cys_pep_sf"/>
</dbReference>
<dbReference type="AlphaFoldDB" id="L2GY76"/>
<gene>
    <name evidence="2" type="ORF">VCUG_00468</name>
</gene>
<dbReference type="EMBL" id="GL877408">
    <property type="protein sequence ID" value="ELA48045.1"/>
    <property type="molecule type" value="Genomic_DNA"/>
</dbReference>
<evidence type="ECO:0000313" key="2">
    <source>
        <dbReference type="EMBL" id="ELA48045.1"/>
    </source>
</evidence>
<dbReference type="Gene3D" id="1.20.1300.20">
    <property type="entry name" value="Peptidase C65 Otubain, subdomain 2"/>
    <property type="match status" value="1"/>
</dbReference>
<proteinExistence type="predicted"/>
<accession>L2GY76</accession>
<dbReference type="Pfam" id="PF10275">
    <property type="entry name" value="Peptidase_C65"/>
    <property type="match status" value="1"/>
</dbReference>
<protein>
    <submittedName>
        <fullName evidence="2">Uncharacterized protein</fullName>
    </submittedName>
</protein>